<dbReference type="InterPro" id="IPR000086">
    <property type="entry name" value="NUDIX_hydrolase_dom"/>
</dbReference>
<dbReference type="PROSITE" id="PS51462">
    <property type="entry name" value="NUDIX"/>
    <property type="match status" value="1"/>
</dbReference>
<evidence type="ECO:0000259" key="1">
    <source>
        <dbReference type="PROSITE" id="PS51462"/>
    </source>
</evidence>
<dbReference type="Pfam" id="PF00293">
    <property type="entry name" value="NUDIX"/>
    <property type="match status" value="1"/>
</dbReference>
<keyword evidence="3" id="KW-1185">Reference proteome</keyword>
<dbReference type="PANTHER" id="PTHR10885:SF20">
    <property type="entry name" value="NUDIX HYDROLASE DOMAIN-CONTAINING PROTEIN"/>
    <property type="match status" value="1"/>
</dbReference>
<keyword evidence="2" id="KW-0413">Isomerase</keyword>
<dbReference type="EMBL" id="JATAAI010000006">
    <property type="protein sequence ID" value="KAK1744711.1"/>
    <property type="molecule type" value="Genomic_DNA"/>
</dbReference>
<evidence type="ECO:0000313" key="3">
    <source>
        <dbReference type="Proteomes" id="UP001224775"/>
    </source>
</evidence>
<evidence type="ECO:0000313" key="2">
    <source>
        <dbReference type="EMBL" id="KAK1744711.1"/>
    </source>
</evidence>
<dbReference type="CDD" id="cd04692">
    <property type="entry name" value="NUDIX_Hydrolase"/>
    <property type="match status" value="1"/>
</dbReference>
<dbReference type="Proteomes" id="UP001224775">
    <property type="component" value="Unassembled WGS sequence"/>
</dbReference>
<dbReference type="GO" id="GO:0009240">
    <property type="term" value="P:isopentenyl diphosphate biosynthetic process"/>
    <property type="evidence" value="ECO:0007669"/>
    <property type="project" value="TreeGrafter"/>
</dbReference>
<feature type="domain" description="Nudix hydrolase" evidence="1">
    <location>
        <begin position="52"/>
        <end position="188"/>
    </location>
</feature>
<name>A0AAD8YDW1_9STRA</name>
<organism evidence="2 3">
    <name type="scientific">Skeletonema marinoi</name>
    <dbReference type="NCBI Taxonomy" id="267567"/>
    <lineage>
        <taxon>Eukaryota</taxon>
        <taxon>Sar</taxon>
        <taxon>Stramenopiles</taxon>
        <taxon>Ochrophyta</taxon>
        <taxon>Bacillariophyta</taxon>
        <taxon>Coscinodiscophyceae</taxon>
        <taxon>Thalassiosirophycidae</taxon>
        <taxon>Thalassiosirales</taxon>
        <taxon>Skeletonemataceae</taxon>
        <taxon>Skeletonema</taxon>
        <taxon>Skeletonema marinoi-dohrnii complex</taxon>
    </lineage>
</organism>
<comment type="caution">
    <text evidence="2">The sequence shown here is derived from an EMBL/GenBank/DDBJ whole genome shotgun (WGS) entry which is preliminary data.</text>
</comment>
<reference evidence="2" key="1">
    <citation type="submission" date="2023-06" db="EMBL/GenBank/DDBJ databases">
        <title>Survivors Of The Sea: Transcriptome response of Skeletonema marinoi to long-term dormancy.</title>
        <authorList>
            <person name="Pinder M.I.M."/>
            <person name="Kourtchenko O."/>
            <person name="Robertson E.K."/>
            <person name="Larsson T."/>
            <person name="Maumus F."/>
            <person name="Osuna-Cruz C.M."/>
            <person name="Vancaester E."/>
            <person name="Stenow R."/>
            <person name="Vandepoele K."/>
            <person name="Ploug H."/>
            <person name="Bruchert V."/>
            <person name="Godhe A."/>
            <person name="Topel M."/>
        </authorList>
    </citation>
    <scope>NUCLEOTIDE SEQUENCE</scope>
    <source>
        <strain evidence="2">R05AC</strain>
    </source>
</reference>
<dbReference type="Gene3D" id="3.90.79.10">
    <property type="entry name" value="Nucleoside Triphosphate Pyrophosphohydrolase"/>
    <property type="match status" value="1"/>
</dbReference>
<accession>A0AAD8YDW1</accession>
<dbReference type="SUPFAM" id="SSF55811">
    <property type="entry name" value="Nudix"/>
    <property type="match status" value="1"/>
</dbReference>
<protein>
    <submittedName>
        <fullName evidence="2">Isopentenyl-diphosphate delta-isomerase</fullName>
        <ecNumber evidence="2">5.3.3.2</ecNumber>
    </submittedName>
</protein>
<dbReference type="AlphaFoldDB" id="A0AAD8YDW1"/>
<dbReference type="EC" id="5.3.3.2" evidence="2"/>
<gene>
    <name evidence="2" type="ORF">QTG54_004002</name>
</gene>
<sequence>MEANPHALDSAQDPNEVFEVFEQPPANFDIYASTPISTASFSTRDVCHKQGLWHCSVHIWIVDTASSSILLQKRSMKKDTFPGRWDISSAGHVEKGKSILETAQCELAEELGITANAGELQYAFTIPAEQTPLGGCNAFEHVYFLHGNSETKMSLGMEEVSGVSWVSASKLLAALQNGDDNYAPRTKQYCEAMGSFLKKMLSGID</sequence>
<dbReference type="GO" id="GO:0005737">
    <property type="term" value="C:cytoplasm"/>
    <property type="evidence" value="ECO:0007669"/>
    <property type="project" value="TreeGrafter"/>
</dbReference>
<proteinExistence type="predicted"/>
<dbReference type="PANTHER" id="PTHR10885">
    <property type="entry name" value="ISOPENTENYL-DIPHOSPHATE DELTA-ISOMERASE"/>
    <property type="match status" value="1"/>
</dbReference>
<dbReference type="InterPro" id="IPR015797">
    <property type="entry name" value="NUDIX_hydrolase-like_dom_sf"/>
</dbReference>
<dbReference type="GO" id="GO:0004452">
    <property type="term" value="F:isopentenyl-diphosphate delta-isomerase activity"/>
    <property type="evidence" value="ECO:0007669"/>
    <property type="project" value="UniProtKB-EC"/>
</dbReference>